<feature type="transmembrane region" description="Helical" evidence="9">
    <location>
        <begin position="126"/>
        <end position="150"/>
    </location>
</feature>
<reference evidence="12 13" key="1">
    <citation type="submission" date="2019-03" db="EMBL/GenBank/DDBJ databases">
        <title>Genomic Encyclopedia of Type Strains, Phase III (KMG-III): the genomes of soil and plant-associated and newly described type strains.</title>
        <authorList>
            <person name="Whitman W."/>
        </authorList>
    </citation>
    <scope>NUCLEOTIDE SEQUENCE [LARGE SCALE GENOMIC DNA]</scope>
    <source>
        <strain evidence="12 13">CGMCC 1.7002</strain>
    </source>
</reference>
<proteinExistence type="inferred from homology"/>
<keyword evidence="13" id="KW-1185">Reference proteome</keyword>
<feature type="transmembrane region" description="Helical" evidence="9">
    <location>
        <begin position="66"/>
        <end position="86"/>
    </location>
</feature>
<evidence type="ECO:0000256" key="2">
    <source>
        <dbReference type="ARBA" id="ARBA00022475"/>
    </source>
</evidence>
<evidence type="ECO:0000256" key="7">
    <source>
        <dbReference type="ARBA" id="ARBA00022989"/>
    </source>
</evidence>
<comment type="caution">
    <text evidence="9">Lacks conserved residue(s) required for the propagation of feature annotation.</text>
</comment>
<keyword evidence="6 9" id="KW-0378">Hydrolase</keyword>
<evidence type="ECO:0000256" key="11">
    <source>
        <dbReference type="RuleBase" id="RU004181"/>
    </source>
</evidence>
<dbReference type="HAMAP" id="MF_00161">
    <property type="entry name" value="LspA"/>
    <property type="match status" value="1"/>
</dbReference>
<evidence type="ECO:0000256" key="4">
    <source>
        <dbReference type="ARBA" id="ARBA00022692"/>
    </source>
</evidence>
<dbReference type="GO" id="GO:0006508">
    <property type="term" value="P:proteolysis"/>
    <property type="evidence" value="ECO:0007669"/>
    <property type="project" value="UniProtKB-KW"/>
</dbReference>
<keyword evidence="5 9" id="KW-0064">Aspartyl protease</keyword>
<keyword evidence="3 9" id="KW-0645">Protease</keyword>
<dbReference type="GO" id="GO:0005886">
    <property type="term" value="C:plasma membrane"/>
    <property type="evidence" value="ECO:0007669"/>
    <property type="project" value="UniProtKB-SubCell"/>
</dbReference>
<comment type="catalytic activity">
    <reaction evidence="9 10">
        <text>Release of signal peptides from bacterial membrane prolipoproteins. Hydrolyzes -Xaa-Yaa-Zaa-|-(S,diacylglyceryl)Cys-, in which Xaa is hydrophobic (preferably Leu), and Yaa (Ala or Ser) and Zaa (Gly or Ala) have small, neutral side chains.</text>
        <dbReference type="EC" id="3.4.23.36"/>
    </reaction>
</comment>
<protein>
    <recommendedName>
        <fullName evidence="9">Lipoprotein signal peptidase</fullName>
        <ecNumber evidence="9">3.4.23.36</ecNumber>
    </recommendedName>
    <alternativeName>
        <fullName evidence="9">Prolipoprotein signal peptidase</fullName>
    </alternativeName>
    <alternativeName>
        <fullName evidence="9">Signal peptidase II</fullName>
        <shortName evidence="9">SPase II</shortName>
    </alternativeName>
</protein>
<dbReference type="NCBIfam" id="TIGR00077">
    <property type="entry name" value="lspA"/>
    <property type="match status" value="1"/>
</dbReference>
<feature type="active site" evidence="9">
    <location>
        <position position="135"/>
    </location>
</feature>
<evidence type="ECO:0000256" key="10">
    <source>
        <dbReference type="RuleBase" id="RU000594"/>
    </source>
</evidence>
<dbReference type="EMBL" id="SNYR01000002">
    <property type="protein sequence ID" value="TDQ63989.1"/>
    <property type="molecule type" value="Genomic_DNA"/>
</dbReference>
<evidence type="ECO:0000256" key="8">
    <source>
        <dbReference type="ARBA" id="ARBA00023136"/>
    </source>
</evidence>
<dbReference type="GO" id="GO:0004190">
    <property type="term" value="F:aspartic-type endopeptidase activity"/>
    <property type="evidence" value="ECO:0007669"/>
    <property type="project" value="UniProtKB-UniRule"/>
</dbReference>
<dbReference type="UniPathway" id="UPA00665"/>
<comment type="similarity">
    <text evidence="1 9 11">Belongs to the peptidase A8 family.</text>
</comment>
<comment type="caution">
    <text evidence="12">The sequence shown here is derived from an EMBL/GenBank/DDBJ whole genome shotgun (WGS) entry which is preliminary data.</text>
</comment>
<name>A0A4R6VK19_9HYPH</name>
<dbReference type="PANTHER" id="PTHR33695:SF1">
    <property type="entry name" value="LIPOPROTEIN SIGNAL PEPTIDASE"/>
    <property type="match status" value="1"/>
</dbReference>
<evidence type="ECO:0000313" key="13">
    <source>
        <dbReference type="Proteomes" id="UP000295391"/>
    </source>
</evidence>
<gene>
    <name evidence="9" type="primary">lspA</name>
    <name evidence="12" type="ORF">ATL17_1998</name>
</gene>
<dbReference type="OrthoDB" id="9810259at2"/>
<dbReference type="PRINTS" id="PR00781">
    <property type="entry name" value="LIPOSIGPTASE"/>
</dbReference>
<comment type="function">
    <text evidence="9 10">This protein specifically catalyzes the removal of signal peptides from prolipoproteins.</text>
</comment>
<evidence type="ECO:0000256" key="3">
    <source>
        <dbReference type="ARBA" id="ARBA00022670"/>
    </source>
</evidence>
<dbReference type="AlphaFoldDB" id="A0A4R6VK19"/>
<dbReference type="PROSITE" id="PS00855">
    <property type="entry name" value="SPASE_II"/>
    <property type="match status" value="1"/>
</dbReference>
<dbReference type="Pfam" id="PF01252">
    <property type="entry name" value="Peptidase_A8"/>
    <property type="match status" value="1"/>
</dbReference>
<evidence type="ECO:0000256" key="9">
    <source>
        <dbReference type="HAMAP-Rule" id="MF_00161"/>
    </source>
</evidence>
<sequence>MKANIAHKSLFAFILALLIDQGHKLYMLNILGWTGGEIINVTPFFDYVLAWNTGISYGWLGNSSPYVLIGIMAVAMLGLAVWWFTAQSNLTRWGVATVLGGALGNLIDRIAYGAVADFFSFHAYGYYWYIFNLADVAIALGLIMLLWDIVLRPQGDSSSK</sequence>
<evidence type="ECO:0000313" key="12">
    <source>
        <dbReference type="EMBL" id="TDQ63989.1"/>
    </source>
</evidence>
<evidence type="ECO:0000256" key="5">
    <source>
        <dbReference type="ARBA" id="ARBA00022750"/>
    </source>
</evidence>
<organism evidence="12 13">
    <name type="scientific">Maritalea mobilis</name>
    <dbReference type="NCBI Taxonomy" id="483324"/>
    <lineage>
        <taxon>Bacteria</taxon>
        <taxon>Pseudomonadati</taxon>
        <taxon>Pseudomonadota</taxon>
        <taxon>Alphaproteobacteria</taxon>
        <taxon>Hyphomicrobiales</taxon>
        <taxon>Devosiaceae</taxon>
        <taxon>Maritalea</taxon>
    </lineage>
</organism>
<keyword evidence="4 9" id="KW-0812">Transmembrane</keyword>
<keyword evidence="2 9" id="KW-1003">Cell membrane</keyword>
<evidence type="ECO:0000256" key="1">
    <source>
        <dbReference type="ARBA" id="ARBA00006139"/>
    </source>
</evidence>
<dbReference type="Proteomes" id="UP000295391">
    <property type="component" value="Unassembled WGS sequence"/>
</dbReference>
<dbReference type="InterPro" id="IPR001872">
    <property type="entry name" value="Peptidase_A8"/>
</dbReference>
<evidence type="ECO:0000256" key="6">
    <source>
        <dbReference type="ARBA" id="ARBA00022801"/>
    </source>
</evidence>
<dbReference type="EC" id="3.4.23.36" evidence="9"/>
<dbReference type="RefSeq" id="WP_133572628.1">
    <property type="nucleotide sequence ID" value="NZ_SNYR01000002.1"/>
</dbReference>
<feature type="transmembrane region" description="Helical" evidence="9">
    <location>
        <begin position="93"/>
        <end position="114"/>
    </location>
</feature>
<comment type="subcellular location">
    <subcellularLocation>
        <location evidence="9">Cell membrane</location>
        <topology evidence="9">Multi-pass membrane protein</topology>
    </subcellularLocation>
</comment>
<dbReference type="PANTHER" id="PTHR33695">
    <property type="entry name" value="LIPOPROTEIN SIGNAL PEPTIDASE"/>
    <property type="match status" value="1"/>
</dbReference>
<feature type="active site" evidence="9">
    <location>
        <position position="117"/>
    </location>
</feature>
<accession>A0A4R6VK19</accession>
<comment type="pathway">
    <text evidence="9">Protein modification; lipoprotein biosynthesis (signal peptide cleavage).</text>
</comment>
<keyword evidence="7 9" id="KW-1133">Transmembrane helix</keyword>
<keyword evidence="8 9" id="KW-0472">Membrane</keyword>